<feature type="domain" description="Glycosyltransferase 2-like" evidence="1">
    <location>
        <begin position="23"/>
        <end position="157"/>
    </location>
</feature>
<accession>A0A090QV78</accession>
<dbReference type="RefSeq" id="WP_042246143.1">
    <property type="nucleotide sequence ID" value="NZ_CP138994.1"/>
</dbReference>
<comment type="caution">
    <text evidence="2">The sequence shown here is derived from an EMBL/GenBank/DDBJ whole genome shotgun (WGS) entry which is preliminary data.</text>
</comment>
<dbReference type="InterPro" id="IPR029044">
    <property type="entry name" value="Nucleotide-diphossugar_trans"/>
</dbReference>
<dbReference type="Gene3D" id="3.90.550.10">
    <property type="entry name" value="Spore Coat Polysaccharide Biosynthesis Protein SpsA, Chain A"/>
    <property type="match status" value="1"/>
</dbReference>
<dbReference type="AlphaFoldDB" id="A0A090QV78"/>
<evidence type="ECO:0000259" key="1">
    <source>
        <dbReference type="Pfam" id="PF00535"/>
    </source>
</evidence>
<dbReference type="InterPro" id="IPR001173">
    <property type="entry name" value="Glyco_trans_2-like"/>
</dbReference>
<organism evidence="2 3">
    <name type="scientific">Nonlabens ulvanivorans</name>
    <name type="common">Persicivirga ulvanivorans</name>
    <dbReference type="NCBI Taxonomy" id="906888"/>
    <lineage>
        <taxon>Bacteria</taxon>
        <taxon>Pseudomonadati</taxon>
        <taxon>Bacteroidota</taxon>
        <taxon>Flavobacteriia</taxon>
        <taxon>Flavobacteriales</taxon>
        <taxon>Flavobacteriaceae</taxon>
        <taxon>Nonlabens</taxon>
    </lineage>
</organism>
<proteinExistence type="predicted"/>
<evidence type="ECO:0000313" key="2">
    <source>
        <dbReference type="EMBL" id="GAK99351.1"/>
    </source>
</evidence>
<reference evidence="2 3" key="1">
    <citation type="journal article" date="2014" name="Genome Announc.">
        <title>Draft Genome Sequences of Marine Flavobacterium Nonlabens Strains NR17, NR24, NR27, NR32, NR33, and Ara13.</title>
        <authorList>
            <person name="Nakanishi M."/>
            <person name="Meirelles P."/>
            <person name="Suzuki R."/>
            <person name="Takatani N."/>
            <person name="Mino S."/>
            <person name="Suda W."/>
            <person name="Oshima K."/>
            <person name="Hattori M."/>
            <person name="Ohkuma M."/>
            <person name="Hosokawa M."/>
            <person name="Miyashita K."/>
            <person name="Thompson F.L."/>
            <person name="Niwa A."/>
            <person name="Sawabe T."/>
            <person name="Sawabe T."/>
        </authorList>
    </citation>
    <scope>NUCLEOTIDE SEQUENCE [LARGE SCALE GENOMIC DNA]</scope>
    <source>
        <strain evidence="3">JCM19314</strain>
    </source>
</reference>
<name>A0A090QV78_NONUL</name>
<sequence>MREGTNNTKGVKVDYSHTNHRIIIPFYISNGTDFYSDSIKILELCLLSLKRHSVYNHKVTLICNGNRNNAVENKITALYQNDLIQELLFFPEAIGKVNAILKVLRDIPEYYVTITDGDVFFKTKWDKEVMDVFKNHPKAGAVSPIPIMRSHSGYTMNIWSDYLFSNKLQFKKPEDALGLEHFSKSIGWPHLPEHFKNWILMVTNNDHNAVVGHSHFCATYKTTVFNALPDDQPIYLLGNNSMFPFLDRPTTLCDGYRLATAQTNGYHLGNTFVDDQDLYALHTQQECVEIPVHDHKMRVKPISYFIKFKLFSKLMRTKWFKKKFYTSKGLPSEQLDNFM</sequence>
<evidence type="ECO:0000313" key="3">
    <source>
        <dbReference type="Proteomes" id="UP000029226"/>
    </source>
</evidence>
<dbReference type="Proteomes" id="UP000029226">
    <property type="component" value="Unassembled WGS sequence"/>
</dbReference>
<dbReference type="SUPFAM" id="SSF53448">
    <property type="entry name" value="Nucleotide-diphospho-sugar transferases"/>
    <property type="match status" value="1"/>
</dbReference>
<dbReference type="EMBL" id="BBMM01000002">
    <property type="protein sequence ID" value="GAK99351.1"/>
    <property type="molecule type" value="Genomic_DNA"/>
</dbReference>
<dbReference type="Pfam" id="PF00535">
    <property type="entry name" value="Glycos_transf_2"/>
    <property type="match status" value="1"/>
</dbReference>
<gene>
    <name evidence="2" type="ORF">JCM19314_3396</name>
</gene>
<protein>
    <recommendedName>
        <fullName evidence="1">Glycosyltransferase 2-like domain-containing protein</fullName>
    </recommendedName>
</protein>